<dbReference type="Proteomes" id="UP000886595">
    <property type="component" value="Unassembled WGS sequence"/>
</dbReference>
<evidence type="ECO:0000313" key="2">
    <source>
        <dbReference type="Proteomes" id="UP000886595"/>
    </source>
</evidence>
<proteinExistence type="predicted"/>
<accession>A0A8X7TM56</accession>
<organism evidence="1 2">
    <name type="scientific">Brassica carinata</name>
    <name type="common">Ethiopian mustard</name>
    <name type="synonym">Abyssinian cabbage</name>
    <dbReference type="NCBI Taxonomy" id="52824"/>
    <lineage>
        <taxon>Eukaryota</taxon>
        <taxon>Viridiplantae</taxon>
        <taxon>Streptophyta</taxon>
        <taxon>Embryophyta</taxon>
        <taxon>Tracheophyta</taxon>
        <taxon>Spermatophyta</taxon>
        <taxon>Magnoliopsida</taxon>
        <taxon>eudicotyledons</taxon>
        <taxon>Gunneridae</taxon>
        <taxon>Pentapetalae</taxon>
        <taxon>rosids</taxon>
        <taxon>malvids</taxon>
        <taxon>Brassicales</taxon>
        <taxon>Brassicaceae</taxon>
        <taxon>Brassiceae</taxon>
        <taxon>Brassica</taxon>
    </lineage>
</organism>
<dbReference type="AlphaFoldDB" id="A0A8X7TM56"/>
<dbReference type="EMBL" id="JAAMPC010000017">
    <property type="protein sequence ID" value="KAG2246704.1"/>
    <property type="molecule type" value="Genomic_DNA"/>
</dbReference>
<sequence length="107" mass="12017">MKSRRKFLTMSFCRRRSTRSPALLSLDVVNCSTLTFICSRLRNGFRFLSQRYHGRASPVKHILTALSFSSSVKSSNSKYCSTRSTQFSVSSPVNKGISILRASVSSR</sequence>
<keyword evidence="2" id="KW-1185">Reference proteome</keyword>
<name>A0A8X7TM56_BRACI</name>
<reference evidence="1 2" key="1">
    <citation type="submission" date="2020-02" db="EMBL/GenBank/DDBJ databases">
        <authorList>
            <person name="Ma Q."/>
            <person name="Huang Y."/>
            <person name="Song X."/>
            <person name="Pei D."/>
        </authorList>
    </citation>
    <scope>NUCLEOTIDE SEQUENCE [LARGE SCALE GENOMIC DNA]</scope>
    <source>
        <strain evidence="1">Sxm20200214</strain>
        <tissue evidence="1">Leaf</tissue>
    </source>
</reference>
<comment type="caution">
    <text evidence="1">The sequence shown here is derived from an EMBL/GenBank/DDBJ whole genome shotgun (WGS) entry which is preliminary data.</text>
</comment>
<gene>
    <name evidence="1" type="ORF">Bca52824_086332</name>
</gene>
<evidence type="ECO:0000313" key="1">
    <source>
        <dbReference type="EMBL" id="KAG2246704.1"/>
    </source>
</evidence>
<protein>
    <submittedName>
        <fullName evidence="1">Uncharacterized protein</fullName>
    </submittedName>
</protein>